<dbReference type="NCBIfam" id="TIGR00682">
    <property type="entry name" value="lpxK"/>
    <property type="match status" value="1"/>
</dbReference>
<keyword evidence="6" id="KW-0547">Nucleotide-binding</keyword>
<name>A0A381UZ38_9ZZZZ</name>
<dbReference type="GO" id="GO:0009245">
    <property type="term" value="P:lipid A biosynthetic process"/>
    <property type="evidence" value="ECO:0007669"/>
    <property type="project" value="UniProtKB-KW"/>
</dbReference>
<dbReference type="GO" id="GO:0005524">
    <property type="term" value="F:ATP binding"/>
    <property type="evidence" value="ECO:0007669"/>
    <property type="project" value="UniProtKB-KW"/>
</dbReference>
<proteinExistence type="predicted"/>
<dbReference type="AlphaFoldDB" id="A0A381UZ38"/>
<reference evidence="10" key="1">
    <citation type="submission" date="2018-05" db="EMBL/GenBank/DDBJ databases">
        <authorList>
            <person name="Lanie J.A."/>
            <person name="Ng W.-L."/>
            <person name="Kazmierczak K.M."/>
            <person name="Andrzejewski T.M."/>
            <person name="Davidsen T.M."/>
            <person name="Wayne K.J."/>
            <person name="Tettelin H."/>
            <person name="Glass J.I."/>
            <person name="Rusch D."/>
            <person name="Podicherti R."/>
            <person name="Tsui H.-C.T."/>
            <person name="Winkler M.E."/>
        </authorList>
    </citation>
    <scope>NUCLEOTIDE SEQUENCE</scope>
</reference>
<keyword evidence="9" id="KW-0443">Lipid metabolism</keyword>
<keyword evidence="4" id="KW-0441">Lipid A biosynthesis</keyword>
<accession>A0A381UZ38</accession>
<dbReference type="GO" id="GO:0009029">
    <property type="term" value="F:lipid-A 4'-kinase activity"/>
    <property type="evidence" value="ECO:0007669"/>
    <property type="project" value="UniProtKB-EC"/>
</dbReference>
<evidence type="ECO:0000256" key="3">
    <source>
        <dbReference type="ARBA" id="ARBA00022516"/>
    </source>
</evidence>
<evidence type="ECO:0000256" key="7">
    <source>
        <dbReference type="ARBA" id="ARBA00022777"/>
    </source>
</evidence>
<evidence type="ECO:0000256" key="1">
    <source>
        <dbReference type="ARBA" id="ARBA00004870"/>
    </source>
</evidence>
<keyword evidence="5" id="KW-0808">Transferase</keyword>
<evidence type="ECO:0000256" key="5">
    <source>
        <dbReference type="ARBA" id="ARBA00022679"/>
    </source>
</evidence>
<keyword evidence="8" id="KW-0067">ATP-binding</keyword>
<dbReference type="PANTHER" id="PTHR42724">
    <property type="entry name" value="TETRAACYLDISACCHARIDE 4'-KINASE"/>
    <property type="match status" value="1"/>
</dbReference>
<keyword evidence="3" id="KW-0444">Lipid biosynthesis</keyword>
<dbReference type="EMBL" id="UINC01007246">
    <property type="protein sequence ID" value="SVA32253.1"/>
    <property type="molecule type" value="Genomic_DNA"/>
</dbReference>
<evidence type="ECO:0000256" key="6">
    <source>
        <dbReference type="ARBA" id="ARBA00022741"/>
    </source>
</evidence>
<evidence type="ECO:0000256" key="2">
    <source>
        <dbReference type="ARBA" id="ARBA00012071"/>
    </source>
</evidence>
<feature type="non-terminal residue" evidence="10">
    <location>
        <position position="1"/>
    </location>
</feature>
<dbReference type="UniPathway" id="UPA00359">
    <property type="reaction ID" value="UER00482"/>
</dbReference>
<gene>
    <name evidence="10" type="ORF">METZ01_LOCUS85107</name>
</gene>
<sequence>IVVDELRYRGGMFLIKKFKPDIIVLDDGFQHRALYRNLDIVLINSKDTIQNQKLLPYGSLREPWYHLSRSDILVLTKVNIHKPRGFLIRKMEETGLPIIKNTIKLDKTFRSITNDQIYLKNMKNCKIYIFSAIGDPEGFTASLNQIKMIICGEKIFPDHHNYNRLDIKKIEKMAKTNGADYLITTEKDLIKLSGFKFNIPLYAVKIRLEFHPKSKLEHYLQPFL</sequence>
<dbReference type="GO" id="GO:0005886">
    <property type="term" value="C:plasma membrane"/>
    <property type="evidence" value="ECO:0007669"/>
    <property type="project" value="TreeGrafter"/>
</dbReference>
<dbReference type="InterPro" id="IPR003758">
    <property type="entry name" value="LpxK"/>
</dbReference>
<dbReference type="EC" id="2.7.1.130" evidence="2"/>
<protein>
    <recommendedName>
        <fullName evidence="2">tetraacyldisaccharide 4'-kinase</fullName>
        <ecNumber evidence="2">2.7.1.130</ecNumber>
    </recommendedName>
</protein>
<evidence type="ECO:0000256" key="4">
    <source>
        <dbReference type="ARBA" id="ARBA00022556"/>
    </source>
</evidence>
<evidence type="ECO:0000256" key="9">
    <source>
        <dbReference type="ARBA" id="ARBA00023098"/>
    </source>
</evidence>
<dbReference type="PANTHER" id="PTHR42724:SF1">
    <property type="entry name" value="TETRAACYLDISACCHARIDE 4'-KINASE, MITOCHONDRIAL-RELATED"/>
    <property type="match status" value="1"/>
</dbReference>
<keyword evidence="7" id="KW-0418">Kinase</keyword>
<evidence type="ECO:0000313" key="10">
    <source>
        <dbReference type="EMBL" id="SVA32253.1"/>
    </source>
</evidence>
<organism evidence="10">
    <name type="scientific">marine metagenome</name>
    <dbReference type="NCBI Taxonomy" id="408172"/>
    <lineage>
        <taxon>unclassified sequences</taxon>
        <taxon>metagenomes</taxon>
        <taxon>ecological metagenomes</taxon>
    </lineage>
</organism>
<dbReference type="Pfam" id="PF02606">
    <property type="entry name" value="LpxK"/>
    <property type="match status" value="1"/>
</dbReference>
<comment type="pathway">
    <text evidence="1">Glycolipid biosynthesis; lipid IV(A) biosynthesis; lipid IV(A) from (3R)-3-hydroxytetradecanoyl-[acyl-carrier-protein] and UDP-N-acetyl-alpha-D-glucosamine: step 6/6.</text>
</comment>
<evidence type="ECO:0000256" key="8">
    <source>
        <dbReference type="ARBA" id="ARBA00022840"/>
    </source>
</evidence>
<dbReference type="GO" id="GO:0009244">
    <property type="term" value="P:lipopolysaccharide core region biosynthetic process"/>
    <property type="evidence" value="ECO:0007669"/>
    <property type="project" value="TreeGrafter"/>
</dbReference>